<dbReference type="EMBL" id="JAAGAX010000008">
    <property type="protein sequence ID" value="KAF2306324.1"/>
    <property type="molecule type" value="Genomic_DNA"/>
</dbReference>
<comment type="caution">
    <text evidence="2">The sequence shown here is derived from an EMBL/GenBank/DDBJ whole genome shotgun (WGS) entry which is preliminary data.</text>
</comment>
<keyword evidence="1" id="KW-0812">Transmembrane</keyword>
<protein>
    <submittedName>
        <fullName evidence="2">Uncharacterized protein</fullName>
    </submittedName>
</protein>
<organism evidence="2 3">
    <name type="scientific">Hevea brasiliensis</name>
    <name type="common">Para rubber tree</name>
    <name type="synonym">Siphonia brasiliensis</name>
    <dbReference type="NCBI Taxonomy" id="3981"/>
    <lineage>
        <taxon>Eukaryota</taxon>
        <taxon>Viridiplantae</taxon>
        <taxon>Streptophyta</taxon>
        <taxon>Embryophyta</taxon>
        <taxon>Tracheophyta</taxon>
        <taxon>Spermatophyta</taxon>
        <taxon>Magnoliopsida</taxon>
        <taxon>eudicotyledons</taxon>
        <taxon>Gunneridae</taxon>
        <taxon>Pentapetalae</taxon>
        <taxon>rosids</taxon>
        <taxon>fabids</taxon>
        <taxon>Malpighiales</taxon>
        <taxon>Euphorbiaceae</taxon>
        <taxon>Crotonoideae</taxon>
        <taxon>Micrandreae</taxon>
        <taxon>Hevea</taxon>
    </lineage>
</organism>
<evidence type="ECO:0000256" key="1">
    <source>
        <dbReference type="SAM" id="Phobius"/>
    </source>
</evidence>
<gene>
    <name evidence="2" type="ORF">GH714_016446</name>
</gene>
<keyword evidence="1" id="KW-1133">Transmembrane helix</keyword>
<name>A0A6A6LZ73_HEVBR</name>
<dbReference type="Proteomes" id="UP000467840">
    <property type="component" value="Chromosome 9"/>
</dbReference>
<proteinExistence type="predicted"/>
<evidence type="ECO:0000313" key="2">
    <source>
        <dbReference type="EMBL" id="KAF2306324.1"/>
    </source>
</evidence>
<keyword evidence="3" id="KW-1185">Reference proteome</keyword>
<reference evidence="2 3" key="1">
    <citation type="journal article" date="2020" name="Mol. Plant">
        <title>The Chromosome-Based Rubber Tree Genome Provides New Insights into Spurge Genome Evolution and Rubber Biosynthesis.</title>
        <authorList>
            <person name="Liu J."/>
            <person name="Shi C."/>
            <person name="Shi C.C."/>
            <person name="Li W."/>
            <person name="Zhang Q.J."/>
            <person name="Zhang Y."/>
            <person name="Li K."/>
            <person name="Lu H.F."/>
            <person name="Shi C."/>
            <person name="Zhu S.T."/>
            <person name="Xiao Z.Y."/>
            <person name="Nan H."/>
            <person name="Yue Y."/>
            <person name="Zhu X.G."/>
            <person name="Wu Y."/>
            <person name="Hong X.N."/>
            <person name="Fan G.Y."/>
            <person name="Tong Y."/>
            <person name="Zhang D."/>
            <person name="Mao C.L."/>
            <person name="Liu Y.L."/>
            <person name="Hao S.J."/>
            <person name="Liu W.Q."/>
            <person name="Lv M.Q."/>
            <person name="Zhang H.B."/>
            <person name="Liu Y."/>
            <person name="Hu-Tang G.R."/>
            <person name="Wang J.P."/>
            <person name="Wang J.H."/>
            <person name="Sun Y.H."/>
            <person name="Ni S.B."/>
            <person name="Chen W.B."/>
            <person name="Zhang X.C."/>
            <person name="Jiao Y.N."/>
            <person name="Eichler E.E."/>
            <person name="Li G.H."/>
            <person name="Liu X."/>
            <person name="Gao L.Z."/>
        </authorList>
    </citation>
    <scope>NUCLEOTIDE SEQUENCE [LARGE SCALE GENOMIC DNA]</scope>
    <source>
        <strain evidence="3">cv. GT1</strain>
        <tissue evidence="2">Leaf</tissue>
    </source>
</reference>
<evidence type="ECO:0000313" key="3">
    <source>
        <dbReference type="Proteomes" id="UP000467840"/>
    </source>
</evidence>
<keyword evidence="1" id="KW-0472">Membrane</keyword>
<sequence>MVIVESSLEASSWCFDFWLYGLVFAQVAVLGWATLVVDNGQAMEEDGDGCSVKRLYSPKVDLDRVWFLVGSYRFDLIWKIDEVEAIDLMVAEAGDHQANNEYTLVGRLLTDRNVNFSAMRPNSPYAGGYVNEAVAKLLGDFMEIYFSYDTTLAKEARSYMRIRVALDIQMPPQAFEESLNQR</sequence>
<feature type="transmembrane region" description="Helical" evidence="1">
    <location>
        <begin position="17"/>
        <end position="37"/>
    </location>
</feature>
<accession>A0A6A6LZ73</accession>
<dbReference type="AlphaFoldDB" id="A0A6A6LZ73"/>